<dbReference type="AlphaFoldDB" id="A0A0W0GB69"/>
<evidence type="ECO:0000313" key="2">
    <source>
        <dbReference type="EMBL" id="KTB45825.1"/>
    </source>
</evidence>
<accession>A0A0W0GB69</accession>
<feature type="chain" id="PRO_5006902541" evidence="1">
    <location>
        <begin position="19"/>
        <end position="49"/>
    </location>
</feature>
<evidence type="ECO:0000256" key="1">
    <source>
        <dbReference type="SAM" id="SignalP"/>
    </source>
</evidence>
<sequence>MINYFYVALTVTLPGAAATRPESDIDARPITLALLPPEYDHPWTIDMSL</sequence>
<dbReference type="EMBL" id="LATX01000595">
    <property type="protein sequence ID" value="KTB45825.1"/>
    <property type="molecule type" value="Genomic_DNA"/>
</dbReference>
<organism evidence="2 3">
    <name type="scientific">Moniliophthora roreri</name>
    <name type="common">Frosty pod rot fungus</name>
    <name type="synonym">Monilia roreri</name>
    <dbReference type="NCBI Taxonomy" id="221103"/>
    <lineage>
        <taxon>Eukaryota</taxon>
        <taxon>Fungi</taxon>
        <taxon>Dikarya</taxon>
        <taxon>Basidiomycota</taxon>
        <taxon>Agaricomycotina</taxon>
        <taxon>Agaricomycetes</taxon>
        <taxon>Agaricomycetidae</taxon>
        <taxon>Agaricales</taxon>
        <taxon>Marasmiineae</taxon>
        <taxon>Marasmiaceae</taxon>
        <taxon>Moniliophthora</taxon>
    </lineage>
</organism>
<comment type="caution">
    <text evidence="2">The sequence shown here is derived from an EMBL/GenBank/DDBJ whole genome shotgun (WGS) entry which is preliminary data.</text>
</comment>
<protein>
    <submittedName>
        <fullName evidence="2">Uncharacterized protein</fullName>
    </submittedName>
</protein>
<dbReference type="Proteomes" id="UP000054988">
    <property type="component" value="Unassembled WGS sequence"/>
</dbReference>
<name>A0A0W0GB69_MONRR</name>
<gene>
    <name evidence="2" type="ORF">WG66_1598</name>
</gene>
<feature type="signal peptide" evidence="1">
    <location>
        <begin position="1"/>
        <end position="18"/>
    </location>
</feature>
<proteinExistence type="predicted"/>
<keyword evidence="1" id="KW-0732">Signal</keyword>
<reference evidence="2 3" key="1">
    <citation type="submission" date="2015-12" db="EMBL/GenBank/DDBJ databases">
        <title>Draft genome sequence of Moniliophthora roreri, the causal agent of frosty pod rot of cacao.</title>
        <authorList>
            <person name="Aime M.C."/>
            <person name="Diaz-Valderrama J.R."/>
            <person name="Kijpornyongpan T."/>
            <person name="Phillips-Mora W."/>
        </authorList>
    </citation>
    <scope>NUCLEOTIDE SEQUENCE [LARGE SCALE GENOMIC DNA]</scope>
    <source>
        <strain evidence="2 3">MCA 2952</strain>
    </source>
</reference>
<evidence type="ECO:0000313" key="3">
    <source>
        <dbReference type="Proteomes" id="UP000054988"/>
    </source>
</evidence>